<gene>
    <name evidence="1" type="ORF">TKK_019901</name>
</gene>
<accession>A0ABD2VUT0</accession>
<proteinExistence type="predicted"/>
<organism evidence="1 2">
    <name type="scientific">Trichogramma kaykai</name>
    <dbReference type="NCBI Taxonomy" id="54128"/>
    <lineage>
        <taxon>Eukaryota</taxon>
        <taxon>Metazoa</taxon>
        <taxon>Ecdysozoa</taxon>
        <taxon>Arthropoda</taxon>
        <taxon>Hexapoda</taxon>
        <taxon>Insecta</taxon>
        <taxon>Pterygota</taxon>
        <taxon>Neoptera</taxon>
        <taxon>Endopterygota</taxon>
        <taxon>Hymenoptera</taxon>
        <taxon>Apocrita</taxon>
        <taxon>Proctotrupomorpha</taxon>
        <taxon>Chalcidoidea</taxon>
        <taxon>Trichogrammatidae</taxon>
        <taxon>Trichogramma</taxon>
    </lineage>
</organism>
<protein>
    <recommendedName>
        <fullName evidence="3">Secreted protein</fullName>
    </recommendedName>
</protein>
<reference evidence="1 2" key="1">
    <citation type="journal article" date="2024" name="bioRxiv">
        <title>A reference genome for Trichogramma kaykai: A tiny desert-dwelling parasitoid wasp with competing sex-ratio distorters.</title>
        <authorList>
            <person name="Culotta J."/>
            <person name="Lindsey A.R."/>
        </authorList>
    </citation>
    <scope>NUCLEOTIDE SEQUENCE [LARGE SCALE GENOMIC DNA]</scope>
    <source>
        <strain evidence="1 2">KSX58</strain>
    </source>
</reference>
<evidence type="ECO:0000313" key="2">
    <source>
        <dbReference type="Proteomes" id="UP001627154"/>
    </source>
</evidence>
<dbReference type="AlphaFoldDB" id="A0ABD2VUT0"/>
<keyword evidence="2" id="KW-1185">Reference proteome</keyword>
<comment type="caution">
    <text evidence="1">The sequence shown here is derived from an EMBL/GenBank/DDBJ whole genome shotgun (WGS) entry which is preliminary data.</text>
</comment>
<dbReference type="Proteomes" id="UP001627154">
    <property type="component" value="Unassembled WGS sequence"/>
</dbReference>
<evidence type="ECO:0000313" key="1">
    <source>
        <dbReference type="EMBL" id="KAL3384302.1"/>
    </source>
</evidence>
<name>A0ABD2VUT0_9HYME</name>
<dbReference type="EMBL" id="JBJJXI010000175">
    <property type="protein sequence ID" value="KAL3384302.1"/>
    <property type="molecule type" value="Genomic_DNA"/>
</dbReference>
<evidence type="ECO:0008006" key="3">
    <source>
        <dbReference type="Google" id="ProtNLM"/>
    </source>
</evidence>
<sequence length="81" mass="9632">MRQRRLVYSCSALATQRNLACTHRASQTTSRNQRKINAVSNERSAEKRKCHSCDFLRCVDLYMRAPPNWDEYKKEILRIAW</sequence>